<dbReference type="STRING" id="1297750.SAMN05444405_113105"/>
<dbReference type="AlphaFoldDB" id="A0A1M5EF27"/>
<gene>
    <name evidence="2" type="ORF">SAMN05444405_113105</name>
</gene>
<evidence type="ECO:0000313" key="2">
    <source>
        <dbReference type="EMBL" id="SHF77825.1"/>
    </source>
</evidence>
<dbReference type="InterPro" id="IPR036291">
    <property type="entry name" value="NAD(P)-bd_dom_sf"/>
</dbReference>
<name>A0A1M5EF27_9BACE</name>
<dbReference type="Gene3D" id="3.40.50.720">
    <property type="entry name" value="NAD(P)-binding Rossmann-like Domain"/>
    <property type="match status" value="1"/>
</dbReference>
<dbReference type="Proteomes" id="UP000184509">
    <property type="component" value="Unassembled WGS sequence"/>
</dbReference>
<sequence length="236" mass="26871">MKTAIVIGGTGLVGAQLVDLLLNDQDFEKIKVFGRRSLNISNSKLEEHLINFSKPEDWSDLVKGDVLFSCIGTTVSKAESKEKQFEVDFTYQYNFAEIASMNRVSEYVLISSIGANSKSIFFYLRMKGELEDAIKKLSFKKIIIVRPAQLYGNRHEKRVGEIMGLAISKALCKIGLFHEHRPIHARRVAEAMIESTRYYNSTVTISSSELFGLSKFYNRNKDIYYTKNSSSKLFSY</sequence>
<keyword evidence="3" id="KW-1185">Reference proteome</keyword>
<protein>
    <submittedName>
        <fullName evidence="2">NAD(P)H-binding</fullName>
    </submittedName>
</protein>
<proteinExistence type="predicted"/>
<evidence type="ECO:0000259" key="1">
    <source>
        <dbReference type="Pfam" id="PF13460"/>
    </source>
</evidence>
<accession>A0A1M5EF27</accession>
<dbReference type="InterPro" id="IPR016040">
    <property type="entry name" value="NAD(P)-bd_dom"/>
</dbReference>
<feature type="domain" description="NAD(P)-binding" evidence="1">
    <location>
        <begin position="8"/>
        <end position="155"/>
    </location>
</feature>
<dbReference type="SUPFAM" id="SSF51735">
    <property type="entry name" value="NAD(P)-binding Rossmann-fold domains"/>
    <property type="match status" value="1"/>
</dbReference>
<dbReference type="RefSeq" id="WP_073402905.1">
    <property type="nucleotide sequence ID" value="NZ_FQTV01000013.1"/>
</dbReference>
<organism evidence="2 3">
    <name type="scientific">Bacteroides luti</name>
    <dbReference type="NCBI Taxonomy" id="1297750"/>
    <lineage>
        <taxon>Bacteria</taxon>
        <taxon>Pseudomonadati</taxon>
        <taxon>Bacteroidota</taxon>
        <taxon>Bacteroidia</taxon>
        <taxon>Bacteroidales</taxon>
        <taxon>Bacteroidaceae</taxon>
        <taxon>Bacteroides</taxon>
    </lineage>
</organism>
<reference evidence="2 3" key="1">
    <citation type="submission" date="2016-11" db="EMBL/GenBank/DDBJ databases">
        <authorList>
            <person name="Jaros S."/>
            <person name="Januszkiewicz K."/>
            <person name="Wedrychowicz H."/>
        </authorList>
    </citation>
    <scope>NUCLEOTIDE SEQUENCE [LARGE SCALE GENOMIC DNA]</scope>
    <source>
        <strain evidence="2 3">DSM 26991</strain>
    </source>
</reference>
<dbReference type="Pfam" id="PF13460">
    <property type="entry name" value="NAD_binding_10"/>
    <property type="match status" value="1"/>
</dbReference>
<dbReference type="PANTHER" id="PTHR14097">
    <property type="entry name" value="OXIDOREDUCTASE HTATIP2"/>
    <property type="match status" value="1"/>
</dbReference>
<evidence type="ECO:0000313" key="3">
    <source>
        <dbReference type="Proteomes" id="UP000184509"/>
    </source>
</evidence>
<dbReference type="EMBL" id="FQTV01000013">
    <property type="protein sequence ID" value="SHF77825.1"/>
    <property type="molecule type" value="Genomic_DNA"/>
</dbReference>
<dbReference type="PANTHER" id="PTHR14097:SF7">
    <property type="entry name" value="OXIDOREDUCTASE HTATIP2"/>
    <property type="match status" value="1"/>
</dbReference>